<dbReference type="EMBL" id="JBHTNU010000006">
    <property type="protein sequence ID" value="MFD1426990.1"/>
    <property type="molecule type" value="Genomic_DNA"/>
</dbReference>
<dbReference type="RefSeq" id="WP_380164576.1">
    <property type="nucleotide sequence ID" value="NZ_JBHTNU010000006.1"/>
</dbReference>
<organism evidence="2 3">
    <name type="scientific">Kroppenstedtia sanguinis</name>
    <dbReference type="NCBI Taxonomy" id="1380684"/>
    <lineage>
        <taxon>Bacteria</taxon>
        <taxon>Bacillati</taxon>
        <taxon>Bacillota</taxon>
        <taxon>Bacilli</taxon>
        <taxon>Bacillales</taxon>
        <taxon>Thermoactinomycetaceae</taxon>
        <taxon>Kroppenstedtia</taxon>
    </lineage>
</organism>
<dbReference type="Proteomes" id="UP001597282">
    <property type="component" value="Unassembled WGS sequence"/>
</dbReference>
<gene>
    <name evidence="2" type="ORF">ACFQ4Y_08570</name>
</gene>
<evidence type="ECO:0000313" key="3">
    <source>
        <dbReference type="Proteomes" id="UP001597282"/>
    </source>
</evidence>
<name>A0ABW4CB66_9BACL</name>
<evidence type="ECO:0000313" key="2">
    <source>
        <dbReference type="EMBL" id="MFD1426990.1"/>
    </source>
</evidence>
<comment type="caution">
    <text evidence="2">The sequence shown here is derived from an EMBL/GenBank/DDBJ whole genome shotgun (WGS) entry which is preliminary data.</text>
</comment>
<evidence type="ECO:0000256" key="1">
    <source>
        <dbReference type="SAM" id="Coils"/>
    </source>
</evidence>
<sequence length="74" mass="8659">MVRQGGLGKGVDGMKVEMNLSVEEWRAALSCIERRYQELKRKLAEGERKGWSTRYYQQESLLLGRVLEELKNQE</sequence>
<keyword evidence="1" id="KW-0175">Coiled coil</keyword>
<keyword evidence="3" id="KW-1185">Reference proteome</keyword>
<protein>
    <submittedName>
        <fullName evidence="2">Uncharacterized protein</fullName>
    </submittedName>
</protein>
<reference evidence="3" key="1">
    <citation type="journal article" date="2019" name="Int. J. Syst. Evol. Microbiol.">
        <title>The Global Catalogue of Microorganisms (GCM) 10K type strain sequencing project: providing services to taxonomists for standard genome sequencing and annotation.</title>
        <authorList>
            <consortium name="The Broad Institute Genomics Platform"/>
            <consortium name="The Broad Institute Genome Sequencing Center for Infectious Disease"/>
            <person name="Wu L."/>
            <person name="Ma J."/>
        </authorList>
    </citation>
    <scope>NUCLEOTIDE SEQUENCE [LARGE SCALE GENOMIC DNA]</scope>
    <source>
        <strain evidence="3">S1</strain>
    </source>
</reference>
<accession>A0ABW4CB66</accession>
<feature type="coiled-coil region" evidence="1">
    <location>
        <begin position="22"/>
        <end position="49"/>
    </location>
</feature>
<proteinExistence type="predicted"/>